<name>A0A0H3PPD9_ECO5C</name>
<dbReference type="AlphaFoldDB" id="A0A0H3PPD9"/>
<proteinExistence type="predicted"/>
<accession>A0A0H3PPD9</accession>
<gene>
    <name evidence="1" type="ORF">ECH7EC869_3182</name>
</gene>
<evidence type="ECO:0000313" key="1">
    <source>
        <dbReference type="EMBL" id="EDU89957.1"/>
    </source>
</evidence>
<comment type="caution">
    <text evidence="1">The sequence shown here is derived from an EMBL/GenBank/DDBJ whole genome shotgun (WGS) entry which is preliminary data.</text>
</comment>
<reference evidence="1 2" key="1">
    <citation type="journal article" date="2011" name="Appl. Environ. Microbiol.">
        <title>Genome signatures of Escherichia coli O157:H7 isolates from the bovine host reservoir.</title>
        <authorList>
            <person name="Eppinger M."/>
            <person name="Mammel M.K."/>
            <person name="Leclerc J.E."/>
            <person name="Ravel J."/>
            <person name="Cebula T.A."/>
        </authorList>
    </citation>
    <scope>NUCLEOTIDE SEQUENCE [LARGE SCALE GENOMIC DNA]</scope>
    <source>
        <strain evidence="1 2">EC869</strain>
    </source>
</reference>
<dbReference type="Proteomes" id="UP000004641">
    <property type="component" value="Unassembled WGS sequence"/>
</dbReference>
<evidence type="ECO:0000313" key="2">
    <source>
        <dbReference type="Proteomes" id="UP000004641"/>
    </source>
</evidence>
<organism evidence="1 2">
    <name type="scientific">Escherichia coli O157:H7 (strain EC869)</name>
    <dbReference type="NCBI Taxonomy" id="478008"/>
    <lineage>
        <taxon>Bacteria</taxon>
        <taxon>Pseudomonadati</taxon>
        <taxon>Pseudomonadota</taxon>
        <taxon>Gammaproteobacteria</taxon>
        <taxon>Enterobacterales</taxon>
        <taxon>Enterobacteriaceae</taxon>
        <taxon>Escherichia</taxon>
    </lineage>
</organism>
<dbReference type="BioCyc" id="ECOL478008-HMP:G76-483489-MONOMER"/>
<protein>
    <submittedName>
        <fullName evidence="1">Uncharacterized protein</fullName>
    </submittedName>
</protein>
<dbReference type="EMBL" id="ABHU01000016">
    <property type="protein sequence ID" value="EDU89957.1"/>
    <property type="molecule type" value="Genomic_DNA"/>
</dbReference>
<sequence length="37" mass="4334">MYSVNKALVKYCRTDAGYNFGYNIVNRDNKNLLSQLF</sequence>